<dbReference type="CDD" id="cd03801">
    <property type="entry name" value="GT4_PimA-like"/>
    <property type="match status" value="1"/>
</dbReference>
<protein>
    <recommendedName>
        <fullName evidence="5">D-inositol 3-phosphate glycosyltransferase</fullName>
    </recommendedName>
</protein>
<proteinExistence type="predicted"/>
<gene>
    <name evidence="3" type="ORF">GCM10023352_15450</name>
</gene>
<reference evidence="4" key="1">
    <citation type="journal article" date="2019" name="Int. J. Syst. Evol. Microbiol.">
        <title>The Global Catalogue of Microorganisms (GCM) 10K type strain sequencing project: providing services to taxonomists for standard genome sequencing and annotation.</title>
        <authorList>
            <consortium name="The Broad Institute Genomics Platform"/>
            <consortium name="The Broad Institute Genome Sequencing Center for Infectious Disease"/>
            <person name="Wu L."/>
            <person name="Ma J."/>
        </authorList>
    </citation>
    <scope>NUCLEOTIDE SEQUENCE [LARGE SCALE GENOMIC DNA]</scope>
    <source>
        <strain evidence="4">JCM 18541</strain>
    </source>
</reference>
<dbReference type="Pfam" id="PF13692">
    <property type="entry name" value="Glyco_trans_1_4"/>
    <property type="match status" value="1"/>
</dbReference>
<dbReference type="PANTHER" id="PTHR12526:SF510">
    <property type="entry name" value="D-INOSITOL 3-PHOSPHATE GLYCOSYLTRANSFERASE"/>
    <property type="match status" value="1"/>
</dbReference>
<keyword evidence="4" id="KW-1185">Reference proteome</keyword>
<evidence type="ECO:0000256" key="1">
    <source>
        <dbReference type="ARBA" id="ARBA00022676"/>
    </source>
</evidence>
<dbReference type="Gene3D" id="3.40.50.2000">
    <property type="entry name" value="Glycogen Phosphorylase B"/>
    <property type="match status" value="2"/>
</dbReference>
<accession>A0ABP9BN77</accession>
<keyword evidence="1" id="KW-0328">Glycosyltransferase</keyword>
<evidence type="ECO:0008006" key="5">
    <source>
        <dbReference type="Google" id="ProtNLM"/>
    </source>
</evidence>
<evidence type="ECO:0000313" key="3">
    <source>
        <dbReference type="EMBL" id="GAA4796829.1"/>
    </source>
</evidence>
<evidence type="ECO:0000313" key="4">
    <source>
        <dbReference type="Proteomes" id="UP001500187"/>
    </source>
</evidence>
<keyword evidence="2" id="KW-0808">Transferase</keyword>
<dbReference type="Proteomes" id="UP001500187">
    <property type="component" value="Unassembled WGS sequence"/>
</dbReference>
<organism evidence="3 4">
    <name type="scientific">Rothia endophytica</name>
    <dbReference type="NCBI Taxonomy" id="1324766"/>
    <lineage>
        <taxon>Bacteria</taxon>
        <taxon>Bacillati</taxon>
        <taxon>Actinomycetota</taxon>
        <taxon>Actinomycetes</taxon>
        <taxon>Micrococcales</taxon>
        <taxon>Micrococcaceae</taxon>
        <taxon>Rothia</taxon>
    </lineage>
</organism>
<dbReference type="PANTHER" id="PTHR12526">
    <property type="entry name" value="GLYCOSYLTRANSFERASE"/>
    <property type="match status" value="1"/>
</dbReference>
<comment type="caution">
    <text evidence="3">The sequence shown here is derived from an EMBL/GenBank/DDBJ whole genome shotgun (WGS) entry which is preliminary data.</text>
</comment>
<name>A0ABP9BN77_9MICC</name>
<sequence length="406" mass="44876">MVAFDSGKVENQIRGHSVVIISSQVPKMEPTSAGERLVGELCEALSSHGHTPLVIAPHPRNGLAQQYAVAHRFLDMDKFSRIQKWRDPVGTWTPNLEFLLAVRNDPTAMKLLQSAEIIDMQWSVNIMLAPWLRRVNPSARLIGTYHDINEQRFKRRSAAETSAKKALVWSVQAEISGCFDAVSAGYLDTAVVLSAKDAGLLKIRQTDVGKVETILPPVYLGNSVPLARAARSKHLLFVGTMYRWENHQAVQWLIEKVLPLVWQKDPEVTLKVVGESPSTDLLRLGQDSRIEFTGFLQEIEPAYAEATAVVAPIQLGSGVKFKTLDAILRAVPVIATVTGVEGIAQVSWASKIAHNPQEFARAILDVVGNPATYQAKADEVCLEAKRIYSQQSYRARIGKIYGKNHS</sequence>
<dbReference type="EMBL" id="BAABKP010000002">
    <property type="protein sequence ID" value="GAA4796829.1"/>
    <property type="molecule type" value="Genomic_DNA"/>
</dbReference>
<dbReference type="SUPFAM" id="SSF53756">
    <property type="entry name" value="UDP-Glycosyltransferase/glycogen phosphorylase"/>
    <property type="match status" value="1"/>
</dbReference>
<evidence type="ECO:0000256" key="2">
    <source>
        <dbReference type="ARBA" id="ARBA00022679"/>
    </source>
</evidence>